<dbReference type="InterPro" id="IPR036338">
    <property type="entry name" value="Aha1"/>
</dbReference>
<dbReference type="GO" id="GO:0005829">
    <property type="term" value="C:cytosol"/>
    <property type="evidence" value="ECO:0007669"/>
    <property type="project" value="TreeGrafter"/>
</dbReference>
<gene>
    <name evidence="3" type="ORF">TPC1_15567</name>
</gene>
<comment type="similarity">
    <text evidence="1">Belongs to the AHA1 family.</text>
</comment>
<reference evidence="3" key="1">
    <citation type="submission" date="2015-07" db="EMBL/GenBank/DDBJ databases">
        <title>Adaptation to a free-living lifestyle via gene acquisitions in the diplomonad Trepomonas sp. PC1.</title>
        <authorList>
            <person name="Xu F."/>
            <person name="Jerlstrom-Hultqvist J."/>
            <person name="Kolisko M."/>
            <person name="Simpson A.G.B."/>
            <person name="Roger A.J."/>
            <person name="Svard S.G."/>
            <person name="Andersson J.O."/>
        </authorList>
    </citation>
    <scope>NUCLEOTIDE SEQUENCE</scope>
    <source>
        <strain evidence="3">PC1</strain>
    </source>
</reference>
<dbReference type="Gene3D" id="3.15.10.20">
    <property type="entry name" value="Activator of Hsp90 ATPase Aha1, N-terminal domain"/>
    <property type="match status" value="1"/>
</dbReference>
<feature type="non-terminal residue" evidence="3">
    <location>
        <position position="1"/>
    </location>
</feature>
<evidence type="ECO:0000313" key="3">
    <source>
        <dbReference type="EMBL" id="JAP92478.1"/>
    </source>
</evidence>
<dbReference type="Pfam" id="PF09229">
    <property type="entry name" value="Aha1_N"/>
    <property type="match status" value="1"/>
</dbReference>
<dbReference type="GO" id="GO:0051087">
    <property type="term" value="F:protein-folding chaperone binding"/>
    <property type="evidence" value="ECO:0007669"/>
    <property type="project" value="InterPro"/>
</dbReference>
<dbReference type="AlphaFoldDB" id="A0A146K7X8"/>
<dbReference type="SUPFAM" id="SSF103111">
    <property type="entry name" value="Activator of Hsp90 ATPase, Aha1"/>
    <property type="match status" value="1"/>
</dbReference>
<dbReference type="GO" id="GO:0001671">
    <property type="term" value="F:ATPase activator activity"/>
    <property type="evidence" value="ECO:0007669"/>
    <property type="project" value="InterPro"/>
</dbReference>
<feature type="domain" description="Activator of Hsp90 ATPase AHSA1-like N-terminal" evidence="2">
    <location>
        <begin position="13"/>
        <end position="138"/>
    </location>
</feature>
<evidence type="ECO:0000256" key="1">
    <source>
        <dbReference type="ARBA" id="ARBA00006817"/>
    </source>
</evidence>
<dbReference type="EMBL" id="GDID01004128">
    <property type="protein sequence ID" value="JAP92478.1"/>
    <property type="molecule type" value="Transcribed_RNA"/>
</dbReference>
<sequence>SQHHNLNNWHWTEKTFTEWTDTKLKELLTFDKDIDNHKISITVETIKGESFKYIRKNKMHSSFDYKIVLNFKIAGECHVEGIINIEPFVDEDYDDWNFETKIKNIKTLQAQEIEFANKIVSRKFLKPLFEQFQSEFEKQE</sequence>
<protein>
    <submittedName>
        <fullName evidence="3">Activator of Hsp90 ATPase, N-terminal domain-containing protein</fullName>
    </submittedName>
</protein>
<dbReference type="SMART" id="SM01000">
    <property type="entry name" value="Aha1_N"/>
    <property type="match status" value="1"/>
</dbReference>
<proteinExistence type="inferred from homology"/>
<dbReference type="GO" id="GO:0006457">
    <property type="term" value="P:protein folding"/>
    <property type="evidence" value="ECO:0007669"/>
    <property type="project" value="TreeGrafter"/>
</dbReference>
<evidence type="ECO:0000259" key="2">
    <source>
        <dbReference type="SMART" id="SM01000"/>
    </source>
</evidence>
<organism evidence="3">
    <name type="scientific">Trepomonas sp. PC1</name>
    <dbReference type="NCBI Taxonomy" id="1076344"/>
    <lineage>
        <taxon>Eukaryota</taxon>
        <taxon>Metamonada</taxon>
        <taxon>Diplomonadida</taxon>
        <taxon>Hexamitidae</taxon>
        <taxon>Hexamitinae</taxon>
        <taxon>Trepomonas</taxon>
    </lineage>
</organism>
<name>A0A146K7X8_9EUKA</name>
<dbReference type="InterPro" id="IPR015310">
    <property type="entry name" value="AHSA1-like_N"/>
</dbReference>
<dbReference type="PANTHER" id="PTHR13009">
    <property type="entry name" value="HEAT SHOCK PROTEIN 90 HSP90 CO-CHAPERONE AHA-1"/>
    <property type="match status" value="1"/>
</dbReference>
<accession>A0A146K7X8</accession>
<dbReference type="PANTHER" id="PTHR13009:SF22">
    <property type="entry name" value="LD43819P"/>
    <property type="match status" value="1"/>
</dbReference>